<name>A0A6A1VF45_9ROSI</name>
<dbReference type="GO" id="GO:0009506">
    <property type="term" value="C:plasmodesma"/>
    <property type="evidence" value="ECO:0007669"/>
    <property type="project" value="TreeGrafter"/>
</dbReference>
<sequence length="470" mass="51803">MACHHHRSRPPTTNTTTATCCCNSCCGCNPPHLSPPLPDPLLQALAAHILQSTPPSHHDDPYSQSPKLNTHNLHPQNLYQHHQRRSQNPRFQETPETNSLLSSLLRRIDTLESSLLLFSPASSAPSPYSCPPYSLRDLAARVIQTHFRAFLVRRSRTLGQLKDLAVIKSTFNFLKSSLSSQTHVDFDAISHKAVGLLLQLDSILSGDPLIRDGKKSISRDILRFLEFVDGMVAKRYGLSFKTVKSATVGRPNGNKSGVLNTKSTSLSAQREMIEQLKARLERISGFSSISQNDEEDLELEGLQQVSDDDEENPPRAVIHGKNRQIRTGALVKRNGVQSRVKKSVTFAEDGNVYRVFGNTSEPVSSGDGNCSDENVSSDDQAMLVENLNTELEEVKGFPQGTQEDEEAHLETGASPQSSDGERNCGRILRSQGSYKIRGHVQGGNGDYVFSAPLPLKMESKAALMKNRKSL</sequence>
<dbReference type="Proteomes" id="UP000516437">
    <property type="component" value="Chromosome 6"/>
</dbReference>
<evidence type="ECO:0000256" key="1">
    <source>
        <dbReference type="ARBA" id="ARBA00023186"/>
    </source>
</evidence>
<organism evidence="3 4">
    <name type="scientific">Morella rubra</name>
    <name type="common">Chinese bayberry</name>
    <dbReference type="NCBI Taxonomy" id="262757"/>
    <lineage>
        <taxon>Eukaryota</taxon>
        <taxon>Viridiplantae</taxon>
        <taxon>Streptophyta</taxon>
        <taxon>Embryophyta</taxon>
        <taxon>Tracheophyta</taxon>
        <taxon>Spermatophyta</taxon>
        <taxon>Magnoliopsida</taxon>
        <taxon>eudicotyledons</taxon>
        <taxon>Gunneridae</taxon>
        <taxon>Pentapetalae</taxon>
        <taxon>rosids</taxon>
        <taxon>fabids</taxon>
        <taxon>Fagales</taxon>
        <taxon>Myricaceae</taxon>
        <taxon>Morella</taxon>
    </lineage>
</organism>
<dbReference type="PANTHER" id="PTHR33322">
    <property type="entry name" value="BAG DOMAIN CONTAINING PROTEIN, EXPRESSED"/>
    <property type="match status" value="1"/>
</dbReference>
<keyword evidence="1" id="KW-0143">Chaperone</keyword>
<feature type="region of interest" description="Disordered" evidence="2">
    <location>
        <begin position="398"/>
        <end position="425"/>
    </location>
</feature>
<dbReference type="GO" id="GO:0006457">
    <property type="term" value="P:protein folding"/>
    <property type="evidence" value="ECO:0007669"/>
    <property type="project" value="TreeGrafter"/>
</dbReference>
<dbReference type="InterPro" id="IPR040400">
    <property type="entry name" value="BAG5/6/7/8"/>
</dbReference>
<dbReference type="AlphaFoldDB" id="A0A6A1VF45"/>
<dbReference type="PANTHER" id="PTHR33322:SF18">
    <property type="entry name" value="BAG FAMILY MOLECULAR CHAPERONE REGULATOR 8, CHLOROPLASTIC"/>
    <property type="match status" value="1"/>
</dbReference>
<protein>
    <submittedName>
        <fullName evidence="3">BAG family molecular chaperone regulator 8, chloroplastic</fullName>
    </submittedName>
</protein>
<accession>A0A6A1VF45</accession>
<comment type="caution">
    <text evidence="3">The sequence shown here is derived from an EMBL/GenBank/DDBJ whole genome shotgun (WGS) entry which is preliminary data.</text>
</comment>
<feature type="region of interest" description="Disordered" evidence="2">
    <location>
        <begin position="52"/>
        <end position="73"/>
    </location>
</feature>
<reference evidence="3 4" key="1">
    <citation type="journal article" date="2019" name="Plant Biotechnol. J.">
        <title>The red bayberry genome and genetic basis of sex determination.</title>
        <authorList>
            <person name="Jia H.M."/>
            <person name="Jia H.J."/>
            <person name="Cai Q.L."/>
            <person name="Wang Y."/>
            <person name="Zhao H.B."/>
            <person name="Yang W.F."/>
            <person name="Wang G.Y."/>
            <person name="Li Y.H."/>
            <person name="Zhan D.L."/>
            <person name="Shen Y.T."/>
            <person name="Niu Q.F."/>
            <person name="Chang L."/>
            <person name="Qiu J."/>
            <person name="Zhao L."/>
            <person name="Xie H.B."/>
            <person name="Fu W.Y."/>
            <person name="Jin J."/>
            <person name="Li X.W."/>
            <person name="Jiao Y."/>
            <person name="Zhou C.C."/>
            <person name="Tu T."/>
            <person name="Chai C.Y."/>
            <person name="Gao J.L."/>
            <person name="Fan L.J."/>
            <person name="van de Weg E."/>
            <person name="Wang J.Y."/>
            <person name="Gao Z.S."/>
        </authorList>
    </citation>
    <scope>NUCLEOTIDE SEQUENCE [LARGE SCALE GENOMIC DNA]</scope>
    <source>
        <tissue evidence="3">Leaves</tissue>
    </source>
</reference>
<feature type="compositionally biased region" description="Polar residues" evidence="2">
    <location>
        <begin position="62"/>
        <end position="73"/>
    </location>
</feature>
<gene>
    <name evidence="3" type="ORF">CJ030_MR6G013241</name>
</gene>
<evidence type="ECO:0000313" key="3">
    <source>
        <dbReference type="EMBL" id="KAB1211499.1"/>
    </source>
</evidence>
<evidence type="ECO:0000256" key="2">
    <source>
        <dbReference type="SAM" id="MobiDB-lite"/>
    </source>
</evidence>
<dbReference type="EMBL" id="RXIC02000024">
    <property type="protein sequence ID" value="KAB1211499.1"/>
    <property type="molecule type" value="Genomic_DNA"/>
</dbReference>
<evidence type="ECO:0000313" key="4">
    <source>
        <dbReference type="Proteomes" id="UP000516437"/>
    </source>
</evidence>
<dbReference type="OrthoDB" id="1100735at2759"/>
<proteinExistence type="predicted"/>
<keyword evidence="4" id="KW-1185">Reference proteome</keyword>